<feature type="domain" description="NodB homology" evidence="1">
    <location>
        <begin position="50"/>
        <end position="227"/>
    </location>
</feature>
<dbReference type="EMBL" id="PXYW01000001">
    <property type="protein sequence ID" value="PSR35466.1"/>
    <property type="molecule type" value="Genomic_DNA"/>
</dbReference>
<accession>A0A2T2XLU5</accession>
<dbReference type="CDD" id="cd10950">
    <property type="entry name" value="CE4_BsYlxY_like"/>
    <property type="match status" value="1"/>
</dbReference>
<proteinExistence type="predicted"/>
<evidence type="ECO:0000313" key="3">
    <source>
        <dbReference type="Proteomes" id="UP000242972"/>
    </source>
</evidence>
<organism evidence="2 3">
    <name type="scientific">Sulfobacillus benefaciens</name>
    <dbReference type="NCBI Taxonomy" id="453960"/>
    <lineage>
        <taxon>Bacteria</taxon>
        <taxon>Bacillati</taxon>
        <taxon>Bacillota</taxon>
        <taxon>Clostridia</taxon>
        <taxon>Eubacteriales</taxon>
        <taxon>Clostridiales Family XVII. Incertae Sedis</taxon>
        <taxon>Sulfobacillus</taxon>
    </lineage>
</organism>
<evidence type="ECO:0000313" key="2">
    <source>
        <dbReference type="EMBL" id="PSR35466.1"/>
    </source>
</evidence>
<dbReference type="AlphaFoldDB" id="A0A2T2XLU5"/>
<dbReference type="Proteomes" id="UP000242972">
    <property type="component" value="Unassembled WGS sequence"/>
</dbReference>
<gene>
    <name evidence="2" type="ORF">C7B46_00290</name>
</gene>
<dbReference type="InterPro" id="IPR050248">
    <property type="entry name" value="Polysacc_deacetylase_ArnD"/>
</dbReference>
<dbReference type="PROSITE" id="PS51677">
    <property type="entry name" value="NODB"/>
    <property type="match status" value="1"/>
</dbReference>
<evidence type="ECO:0000259" key="1">
    <source>
        <dbReference type="PROSITE" id="PS51677"/>
    </source>
</evidence>
<dbReference type="PANTHER" id="PTHR10587">
    <property type="entry name" value="GLYCOSYL TRANSFERASE-RELATED"/>
    <property type="match status" value="1"/>
</dbReference>
<sequence length="242" mass="26577">MWVKVISARSRGARAIYVALLLGLSLLVFQPRSHSTGVPGPVYRVKTTTRAMALTINVVWGTEFVPQMLQDLMSAHVTATFMVGGAWAAAHPQLILEMVRDHMEIGNHGWNHPHPNQLSYEANMTQITRTNEAVKHIAGITPMVFAPPYGEFNRTVLEASAALHMPLIMWTIDTIDWRPSSSPSYMVNKVLGRAQPGAIVLMHPTSRTVAALPEIISGLTSRGYRLTTVSNLLTMGEPTGDE</sequence>
<comment type="caution">
    <text evidence="2">The sequence shown here is derived from an EMBL/GenBank/DDBJ whole genome shotgun (WGS) entry which is preliminary data.</text>
</comment>
<dbReference type="SUPFAM" id="SSF88713">
    <property type="entry name" value="Glycoside hydrolase/deacetylase"/>
    <property type="match status" value="1"/>
</dbReference>
<dbReference type="Gene3D" id="3.20.20.370">
    <property type="entry name" value="Glycoside hydrolase/deacetylase"/>
    <property type="match status" value="1"/>
</dbReference>
<dbReference type="GO" id="GO:0005975">
    <property type="term" value="P:carbohydrate metabolic process"/>
    <property type="evidence" value="ECO:0007669"/>
    <property type="project" value="InterPro"/>
</dbReference>
<dbReference type="InterPro" id="IPR011330">
    <property type="entry name" value="Glyco_hydro/deAcase_b/a-brl"/>
</dbReference>
<protein>
    <submittedName>
        <fullName evidence="2">Polysaccharide deacetylase</fullName>
    </submittedName>
</protein>
<dbReference type="Pfam" id="PF01522">
    <property type="entry name" value="Polysacc_deac_1"/>
    <property type="match status" value="1"/>
</dbReference>
<dbReference type="PANTHER" id="PTHR10587:SF80">
    <property type="entry name" value="CHITOOLIGOSACCHARIDE DEACETYLASE"/>
    <property type="match status" value="1"/>
</dbReference>
<dbReference type="GO" id="GO:0016020">
    <property type="term" value="C:membrane"/>
    <property type="evidence" value="ECO:0007669"/>
    <property type="project" value="TreeGrafter"/>
</dbReference>
<dbReference type="GO" id="GO:0016810">
    <property type="term" value="F:hydrolase activity, acting on carbon-nitrogen (but not peptide) bonds"/>
    <property type="evidence" value="ECO:0007669"/>
    <property type="project" value="InterPro"/>
</dbReference>
<name>A0A2T2XLU5_9FIRM</name>
<dbReference type="InterPro" id="IPR002509">
    <property type="entry name" value="NODB_dom"/>
</dbReference>
<reference evidence="2 3" key="1">
    <citation type="journal article" date="2014" name="BMC Genomics">
        <title>Comparison of environmental and isolate Sulfobacillus genomes reveals diverse carbon, sulfur, nitrogen, and hydrogen metabolisms.</title>
        <authorList>
            <person name="Justice N.B."/>
            <person name="Norman A."/>
            <person name="Brown C.T."/>
            <person name="Singh A."/>
            <person name="Thomas B.C."/>
            <person name="Banfield J.F."/>
        </authorList>
    </citation>
    <scope>NUCLEOTIDE SEQUENCE [LARGE SCALE GENOMIC DNA]</scope>
    <source>
        <strain evidence="2">AMDSBA4</strain>
    </source>
</reference>